<dbReference type="OrthoDB" id="9685541at2759"/>
<accession>A0A643BR75</accession>
<keyword evidence="5" id="KW-0813">Transport</keyword>
<evidence type="ECO:0000313" key="16">
    <source>
        <dbReference type="EMBL" id="KAB0390105.1"/>
    </source>
</evidence>
<keyword evidence="11" id="KW-0520">NAD</keyword>
<feature type="non-terminal residue" evidence="16">
    <location>
        <position position="1"/>
    </location>
</feature>
<comment type="subcellular location">
    <subcellularLocation>
        <location evidence="1">Mitochondrion membrane</location>
        <topology evidence="1">Multi-pass membrane protein</topology>
    </subcellularLocation>
</comment>
<evidence type="ECO:0000256" key="2">
    <source>
        <dbReference type="ARBA" id="ARBA00005698"/>
    </source>
</evidence>
<evidence type="ECO:0000256" key="5">
    <source>
        <dbReference type="ARBA" id="ARBA00022448"/>
    </source>
</evidence>
<dbReference type="EC" id="7.1.1.2" evidence="3"/>
<feature type="non-terminal residue" evidence="16">
    <location>
        <position position="94"/>
    </location>
</feature>
<dbReference type="InterPro" id="IPR050269">
    <property type="entry name" value="ComplexI_Subunit6"/>
</dbReference>
<evidence type="ECO:0000256" key="4">
    <source>
        <dbReference type="ARBA" id="ARBA00021095"/>
    </source>
</evidence>
<keyword evidence="13" id="KW-0472">Membrane</keyword>
<evidence type="ECO:0000256" key="15">
    <source>
        <dbReference type="ARBA" id="ARBA00049551"/>
    </source>
</evidence>
<reference evidence="16 17" key="1">
    <citation type="journal article" date="2019" name="PLoS ONE">
        <title>Genomic analyses reveal an absence of contemporary introgressive admixture between fin whales and blue whales, despite known hybrids.</title>
        <authorList>
            <person name="Westbury M.V."/>
            <person name="Petersen B."/>
            <person name="Lorenzen E.D."/>
        </authorList>
    </citation>
    <scope>NUCLEOTIDE SEQUENCE [LARGE SCALE GENOMIC DNA]</scope>
    <source>
        <strain evidence="16">FinWhale-01</strain>
    </source>
</reference>
<keyword evidence="9" id="KW-0249">Electron transport</keyword>
<keyword evidence="8" id="KW-1278">Translocase</keyword>
<evidence type="ECO:0000256" key="12">
    <source>
        <dbReference type="ARBA" id="ARBA00023128"/>
    </source>
</evidence>
<dbReference type="GO" id="GO:0031966">
    <property type="term" value="C:mitochondrial membrane"/>
    <property type="evidence" value="ECO:0007669"/>
    <property type="project" value="UniProtKB-SubCell"/>
</dbReference>
<dbReference type="Proteomes" id="UP000437017">
    <property type="component" value="Unassembled WGS sequence"/>
</dbReference>
<comment type="catalytic activity">
    <reaction evidence="15">
        <text>a ubiquinone + NADH + 5 H(+)(in) = a ubiquinol + NAD(+) + 4 H(+)(out)</text>
        <dbReference type="Rhea" id="RHEA:29091"/>
        <dbReference type="Rhea" id="RHEA-COMP:9565"/>
        <dbReference type="Rhea" id="RHEA-COMP:9566"/>
        <dbReference type="ChEBI" id="CHEBI:15378"/>
        <dbReference type="ChEBI" id="CHEBI:16389"/>
        <dbReference type="ChEBI" id="CHEBI:17976"/>
        <dbReference type="ChEBI" id="CHEBI:57540"/>
        <dbReference type="ChEBI" id="CHEBI:57945"/>
        <dbReference type="EC" id="7.1.1.2"/>
    </reaction>
</comment>
<comment type="caution">
    <text evidence="16">The sequence shown here is derived from an EMBL/GenBank/DDBJ whole genome shotgun (WGS) entry which is preliminary data.</text>
</comment>
<evidence type="ECO:0000256" key="7">
    <source>
        <dbReference type="ARBA" id="ARBA00022692"/>
    </source>
</evidence>
<sequence length="94" mass="9761">FVGFSSKPSPICGGLGLTVGDGVGCGIVLNFGGSLLGLMDKEVEIVFVQWTGGLSDSGVFSEEAIDIAALYSYGSRFKVIVTGWSLLIVIIEVT</sequence>
<evidence type="ECO:0000256" key="8">
    <source>
        <dbReference type="ARBA" id="ARBA00022967"/>
    </source>
</evidence>
<keyword evidence="17" id="KW-1185">Reference proteome</keyword>
<evidence type="ECO:0000256" key="10">
    <source>
        <dbReference type="ARBA" id="ARBA00022989"/>
    </source>
</evidence>
<dbReference type="AlphaFoldDB" id="A0A643BR75"/>
<dbReference type="GO" id="GO:0008137">
    <property type="term" value="F:NADH dehydrogenase (ubiquinone) activity"/>
    <property type="evidence" value="ECO:0007669"/>
    <property type="project" value="UniProtKB-EC"/>
</dbReference>
<gene>
    <name evidence="16" type="ORF">E2I00_006288</name>
</gene>
<evidence type="ECO:0000313" key="17">
    <source>
        <dbReference type="Proteomes" id="UP000437017"/>
    </source>
</evidence>
<dbReference type="EMBL" id="SGJD01005975">
    <property type="protein sequence ID" value="KAB0390105.1"/>
    <property type="molecule type" value="Genomic_DNA"/>
</dbReference>
<evidence type="ECO:0000256" key="9">
    <source>
        <dbReference type="ARBA" id="ARBA00022982"/>
    </source>
</evidence>
<dbReference type="PANTHER" id="PTHR11435:SF1">
    <property type="entry name" value="NADH-UBIQUINONE OXIDOREDUCTASE CHAIN 6"/>
    <property type="match status" value="1"/>
</dbReference>
<evidence type="ECO:0000256" key="3">
    <source>
        <dbReference type="ARBA" id="ARBA00012944"/>
    </source>
</evidence>
<organism evidence="16 17">
    <name type="scientific">Balaenoptera physalus</name>
    <name type="common">Fin whale</name>
    <name type="synonym">Balaena physalus</name>
    <dbReference type="NCBI Taxonomy" id="9770"/>
    <lineage>
        <taxon>Eukaryota</taxon>
        <taxon>Metazoa</taxon>
        <taxon>Chordata</taxon>
        <taxon>Craniata</taxon>
        <taxon>Vertebrata</taxon>
        <taxon>Euteleostomi</taxon>
        <taxon>Mammalia</taxon>
        <taxon>Eutheria</taxon>
        <taxon>Laurasiatheria</taxon>
        <taxon>Artiodactyla</taxon>
        <taxon>Whippomorpha</taxon>
        <taxon>Cetacea</taxon>
        <taxon>Mysticeti</taxon>
        <taxon>Balaenopteridae</taxon>
        <taxon>Balaenoptera</taxon>
    </lineage>
</organism>
<dbReference type="PANTHER" id="PTHR11435">
    <property type="entry name" value="NADH UBIQUINONE OXIDOREDUCTASE SUBUNIT ND6"/>
    <property type="match status" value="1"/>
</dbReference>
<proteinExistence type="inferred from homology"/>
<keyword evidence="6" id="KW-0679">Respiratory chain</keyword>
<evidence type="ECO:0000256" key="11">
    <source>
        <dbReference type="ARBA" id="ARBA00023027"/>
    </source>
</evidence>
<keyword evidence="10" id="KW-1133">Transmembrane helix</keyword>
<evidence type="ECO:0000256" key="1">
    <source>
        <dbReference type="ARBA" id="ARBA00004225"/>
    </source>
</evidence>
<name>A0A643BR75_BALPH</name>
<evidence type="ECO:0000256" key="6">
    <source>
        <dbReference type="ARBA" id="ARBA00022660"/>
    </source>
</evidence>
<evidence type="ECO:0000256" key="14">
    <source>
        <dbReference type="ARBA" id="ARBA00031019"/>
    </source>
</evidence>
<keyword evidence="12" id="KW-0496">Mitochondrion</keyword>
<keyword evidence="7" id="KW-0812">Transmembrane</keyword>
<evidence type="ECO:0000256" key="13">
    <source>
        <dbReference type="ARBA" id="ARBA00023136"/>
    </source>
</evidence>
<comment type="similarity">
    <text evidence="2">Belongs to the complex I subunit 6 family.</text>
</comment>
<protein>
    <recommendedName>
        <fullName evidence="4">NADH-ubiquinone oxidoreductase chain 6</fullName>
        <ecNumber evidence="3">7.1.1.2</ecNumber>
    </recommendedName>
    <alternativeName>
        <fullName evidence="14">NADH dehydrogenase subunit 6</fullName>
    </alternativeName>
</protein>